<accession>A0A165H4S8</accession>
<evidence type="ECO:0000313" key="8">
    <source>
        <dbReference type="EMBL" id="KZT58861.1"/>
    </source>
</evidence>
<evidence type="ECO:0000259" key="6">
    <source>
        <dbReference type="PROSITE" id="PS50081"/>
    </source>
</evidence>
<dbReference type="OrthoDB" id="79452at2759"/>
<sequence>MSAGDGEEDDVLGPLSAVSLNSITTPSSPSPEPTLSAEAVLQKLRDAIRDGEKQGGPVKLDMGLALGMLAAMESMSEKYSTLKSQYDGIKRKSQHYVKGLNVAGAEYDRELTHRMEVEAEVTRLRVKVSDQAAKLTMLEGPERSTKRLNEHGRMLKEEVDNLQQRVSKLKVERDVVIAEVEELAVSKSSPPSSNGDALSLRASNSLSQRLEEVKADYSRDLEYMQQQRERLAHEVQELQDARQQYQEEATSLQARNEELSTLLQQVLAQSDARGEGRFTSPPPRDTSRSLPPSAFVSPTPGSRLRRTDESMASVTTASTSTNLTSSLLGHDDRDESQRFVKVEKVDLHSQEPPTATTTGRRFRWYNKSSGNPPPVPSGKDRSVPSSTTSTPPLVNGHDRPNPLGGHNFQQHSILRLTRCEHCAEKMWGLHLRCVECGIVSHARCQGFVKTPCRRSSMDRPASADSTIFGRDLVEQVRIDAKESPRLIPIIVEKCIDALEQRGMDYEGIYRKTGGSSQCKNITQLFEKGNYDTFDLSDPQAFNDVSSITSVLKTWFRSLPNPLFTHALHDKFVTAGENNDPVIRANSLQALIGQLPPEHYETIKFLMLHLHRVTNLADVNRMNSQNLGVVFGPTLMRSQDRSREFTDMSGETQTVRWLIENAPVVFADPEVDES</sequence>
<feature type="compositionally biased region" description="Low complexity" evidence="5">
    <location>
        <begin position="313"/>
        <end position="328"/>
    </location>
</feature>
<keyword evidence="9" id="KW-1185">Reference proteome</keyword>
<dbReference type="FunFam" id="1.10.555.10:FF:000043">
    <property type="entry name" value="Rho GTPase activator Rga"/>
    <property type="match status" value="1"/>
</dbReference>
<gene>
    <name evidence="8" type="ORF">CALCODRAFT_431905</name>
</gene>
<dbReference type="PROSITE" id="PS50081">
    <property type="entry name" value="ZF_DAG_PE_2"/>
    <property type="match status" value="1"/>
</dbReference>
<keyword evidence="3" id="KW-0862">Zinc</keyword>
<dbReference type="SMART" id="SM00109">
    <property type="entry name" value="C1"/>
    <property type="match status" value="1"/>
</dbReference>
<dbReference type="InParanoid" id="A0A165H4S8"/>
<keyword evidence="2" id="KW-0479">Metal-binding</keyword>
<dbReference type="Proteomes" id="UP000076842">
    <property type="component" value="Unassembled WGS sequence"/>
</dbReference>
<dbReference type="Gene3D" id="1.10.555.10">
    <property type="entry name" value="Rho GTPase activation protein"/>
    <property type="match status" value="1"/>
</dbReference>
<dbReference type="GO" id="GO:0007165">
    <property type="term" value="P:signal transduction"/>
    <property type="evidence" value="ECO:0007669"/>
    <property type="project" value="InterPro"/>
</dbReference>
<feature type="region of interest" description="Disordered" evidence="5">
    <location>
        <begin position="268"/>
        <end position="406"/>
    </location>
</feature>
<dbReference type="InterPro" id="IPR050729">
    <property type="entry name" value="Rho-GAP"/>
</dbReference>
<dbReference type="EMBL" id="KV423946">
    <property type="protein sequence ID" value="KZT58861.1"/>
    <property type="molecule type" value="Genomic_DNA"/>
</dbReference>
<dbReference type="InterPro" id="IPR002219">
    <property type="entry name" value="PKC_DAG/PE"/>
</dbReference>
<dbReference type="InterPro" id="IPR000198">
    <property type="entry name" value="RhoGAP_dom"/>
</dbReference>
<dbReference type="FunCoup" id="A0A165H4S8">
    <property type="interactions" value="297"/>
</dbReference>
<feature type="domain" description="Phorbol-ester/DAG-type" evidence="6">
    <location>
        <begin position="405"/>
        <end position="452"/>
    </location>
</feature>
<evidence type="ECO:0000313" key="9">
    <source>
        <dbReference type="Proteomes" id="UP000076842"/>
    </source>
</evidence>
<feature type="coiled-coil region" evidence="4">
    <location>
        <begin position="145"/>
        <end position="179"/>
    </location>
</feature>
<evidence type="ECO:0000256" key="2">
    <source>
        <dbReference type="ARBA" id="ARBA00022723"/>
    </source>
</evidence>
<feature type="compositionally biased region" description="Basic and acidic residues" evidence="5">
    <location>
        <begin position="329"/>
        <end position="349"/>
    </location>
</feature>
<dbReference type="InterPro" id="IPR046349">
    <property type="entry name" value="C1-like_sf"/>
</dbReference>
<dbReference type="Gene3D" id="3.30.60.20">
    <property type="match status" value="1"/>
</dbReference>
<dbReference type="PANTHER" id="PTHR23176:SF128">
    <property type="entry name" value="RHO GTPASE-ACTIVATING PROTEIN RGD1"/>
    <property type="match status" value="1"/>
</dbReference>
<evidence type="ECO:0000256" key="3">
    <source>
        <dbReference type="ARBA" id="ARBA00022833"/>
    </source>
</evidence>
<reference evidence="8 9" key="1">
    <citation type="journal article" date="2016" name="Mol. Biol. Evol.">
        <title>Comparative Genomics of Early-Diverging Mushroom-Forming Fungi Provides Insights into the Origins of Lignocellulose Decay Capabilities.</title>
        <authorList>
            <person name="Nagy L.G."/>
            <person name="Riley R."/>
            <person name="Tritt A."/>
            <person name="Adam C."/>
            <person name="Daum C."/>
            <person name="Floudas D."/>
            <person name="Sun H."/>
            <person name="Yadav J.S."/>
            <person name="Pangilinan J."/>
            <person name="Larsson K.H."/>
            <person name="Matsuura K."/>
            <person name="Barry K."/>
            <person name="Labutti K."/>
            <person name="Kuo R."/>
            <person name="Ohm R.A."/>
            <person name="Bhattacharya S.S."/>
            <person name="Shirouzu T."/>
            <person name="Yoshinaga Y."/>
            <person name="Martin F.M."/>
            <person name="Grigoriev I.V."/>
            <person name="Hibbett D.S."/>
        </authorList>
    </citation>
    <scope>NUCLEOTIDE SEQUENCE [LARGE SCALE GENOMIC DNA]</scope>
    <source>
        <strain evidence="8 9">HHB12733</strain>
    </source>
</reference>
<dbReference type="SUPFAM" id="SSF57889">
    <property type="entry name" value="Cysteine-rich domain"/>
    <property type="match status" value="1"/>
</dbReference>
<feature type="region of interest" description="Disordered" evidence="5">
    <location>
        <begin position="1"/>
        <end position="35"/>
    </location>
</feature>
<dbReference type="STRING" id="1353952.A0A165H4S8"/>
<evidence type="ECO:0000256" key="5">
    <source>
        <dbReference type="SAM" id="MobiDB-lite"/>
    </source>
</evidence>
<keyword evidence="1" id="KW-0343">GTPase activation</keyword>
<dbReference type="InterPro" id="IPR008936">
    <property type="entry name" value="Rho_GTPase_activation_prot"/>
</dbReference>
<dbReference type="AlphaFoldDB" id="A0A165H4S8"/>
<dbReference type="PROSITE" id="PS00479">
    <property type="entry name" value="ZF_DAG_PE_1"/>
    <property type="match status" value="1"/>
</dbReference>
<dbReference type="Pfam" id="PF00130">
    <property type="entry name" value="C1_1"/>
    <property type="match status" value="1"/>
</dbReference>
<dbReference type="GO" id="GO:0005737">
    <property type="term" value="C:cytoplasm"/>
    <property type="evidence" value="ECO:0007669"/>
    <property type="project" value="TreeGrafter"/>
</dbReference>
<evidence type="ECO:0000256" key="1">
    <source>
        <dbReference type="ARBA" id="ARBA00022468"/>
    </source>
</evidence>
<protein>
    <submittedName>
        <fullName evidence="8">RhoGAP-domain-containing protein</fullName>
    </submittedName>
</protein>
<feature type="compositionally biased region" description="Acidic residues" evidence="5">
    <location>
        <begin position="1"/>
        <end position="11"/>
    </location>
</feature>
<name>A0A165H4S8_9BASI</name>
<evidence type="ECO:0000256" key="4">
    <source>
        <dbReference type="SAM" id="Coils"/>
    </source>
</evidence>
<organism evidence="8 9">
    <name type="scientific">Calocera cornea HHB12733</name>
    <dbReference type="NCBI Taxonomy" id="1353952"/>
    <lineage>
        <taxon>Eukaryota</taxon>
        <taxon>Fungi</taxon>
        <taxon>Dikarya</taxon>
        <taxon>Basidiomycota</taxon>
        <taxon>Agaricomycotina</taxon>
        <taxon>Dacrymycetes</taxon>
        <taxon>Dacrymycetales</taxon>
        <taxon>Dacrymycetaceae</taxon>
        <taxon>Calocera</taxon>
    </lineage>
</organism>
<dbReference type="PANTHER" id="PTHR23176">
    <property type="entry name" value="RHO/RAC/CDC GTPASE-ACTIVATING PROTEIN"/>
    <property type="match status" value="1"/>
</dbReference>
<proteinExistence type="predicted"/>
<dbReference type="GO" id="GO:0005096">
    <property type="term" value="F:GTPase activator activity"/>
    <property type="evidence" value="ECO:0007669"/>
    <property type="project" value="UniProtKB-KW"/>
</dbReference>
<dbReference type="CDD" id="cd00159">
    <property type="entry name" value="RhoGAP"/>
    <property type="match status" value="1"/>
</dbReference>
<dbReference type="Pfam" id="PF00620">
    <property type="entry name" value="RhoGAP"/>
    <property type="match status" value="1"/>
</dbReference>
<dbReference type="GO" id="GO:0046872">
    <property type="term" value="F:metal ion binding"/>
    <property type="evidence" value="ECO:0007669"/>
    <property type="project" value="UniProtKB-KW"/>
</dbReference>
<keyword evidence="4" id="KW-0175">Coiled coil</keyword>
<feature type="domain" description="Rho-GAP" evidence="7">
    <location>
        <begin position="470"/>
        <end position="665"/>
    </location>
</feature>
<dbReference type="SUPFAM" id="SSF48350">
    <property type="entry name" value="GTPase activation domain, GAP"/>
    <property type="match status" value="1"/>
</dbReference>
<evidence type="ECO:0000259" key="7">
    <source>
        <dbReference type="PROSITE" id="PS50238"/>
    </source>
</evidence>
<dbReference type="SMART" id="SM00324">
    <property type="entry name" value="RhoGAP"/>
    <property type="match status" value="1"/>
</dbReference>
<dbReference type="PROSITE" id="PS50238">
    <property type="entry name" value="RHOGAP"/>
    <property type="match status" value="1"/>
</dbReference>